<comment type="similarity">
    <text evidence="1">Belongs to the UPF0065 (bug) family.</text>
</comment>
<dbReference type="PANTHER" id="PTHR42928:SF5">
    <property type="entry name" value="BLR1237 PROTEIN"/>
    <property type="match status" value="1"/>
</dbReference>
<feature type="signal peptide" evidence="2">
    <location>
        <begin position="1"/>
        <end position="26"/>
    </location>
</feature>
<organism evidence="3 4">
    <name type="scientific">Candidimonas humi</name>
    <dbReference type="NCBI Taxonomy" id="683355"/>
    <lineage>
        <taxon>Bacteria</taxon>
        <taxon>Pseudomonadati</taxon>
        <taxon>Pseudomonadota</taxon>
        <taxon>Betaproteobacteria</taxon>
        <taxon>Burkholderiales</taxon>
        <taxon>Alcaligenaceae</taxon>
        <taxon>Candidimonas</taxon>
    </lineage>
</organism>
<accession>A0ABV8NWV3</accession>
<keyword evidence="2" id="KW-0732">Signal</keyword>
<dbReference type="CDD" id="cd07012">
    <property type="entry name" value="PBP2_Bug_TTT"/>
    <property type="match status" value="1"/>
</dbReference>
<comment type="caution">
    <text evidence="3">The sequence shown here is derived from an EMBL/GenBank/DDBJ whole genome shotgun (WGS) entry which is preliminary data.</text>
</comment>
<dbReference type="Pfam" id="PF03401">
    <property type="entry name" value="TctC"/>
    <property type="match status" value="1"/>
</dbReference>
<evidence type="ECO:0000256" key="2">
    <source>
        <dbReference type="SAM" id="SignalP"/>
    </source>
</evidence>
<name>A0ABV8NWV3_9BURK</name>
<reference evidence="4" key="1">
    <citation type="journal article" date="2019" name="Int. J. Syst. Evol. Microbiol.">
        <title>The Global Catalogue of Microorganisms (GCM) 10K type strain sequencing project: providing services to taxonomists for standard genome sequencing and annotation.</title>
        <authorList>
            <consortium name="The Broad Institute Genomics Platform"/>
            <consortium name="The Broad Institute Genome Sequencing Center for Infectious Disease"/>
            <person name="Wu L."/>
            <person name="Ma J."/>
        </authorList>
    </citation>
    <scope>NUCLEOTIDE SEQUENCE [LARGE SCALE GENOMIC DNA]</scope>
    <source>
        <strain evidence="4">LMG 24813</strain>
    </source>
</reference>
<dbReference type="Proteomes" id="UP001595848">
    <property type="component" value="Unassembled WGS sequence"/>
</dbReference>
<keyword evidence="4" id="KW-1185">Reference proteome</keyword>
<dbReference type="InterPro" id="IPR005064">
    <property type="entry name" value="BUG"/>
</dbReference>
<dbReference type="EMBL" id="JBHSBV010000003">
    <property type="protein sequence ID" value="MFC4201431.1"/>
    <property type="molecule type" value="Genomic_DNA"/>
</dbReference>
<gene>
    <name evidence="3" type="ORF">ACFOY1_10745</name>
</gene>
<evidence type="ECO:0000313" key="3">
    <source>
        <dbReference type="EMBL" id="MFC4201431.1"/>
    </source>
</evidence>
<dbReference type="PIRSF" id="PIRSF017082">
    <property type="entry name" value="YflP"/>
    <property type="match status" value="1"/>
</dbReference>
<dbReference type="PANTHER" id="PTHR42928">
    <property type="entry name" value="TRICARBOXYLATE-BINDING PROTEIN"/>
    <property type="match status" value="1"/>
</dbReference>
<evidence type="ECO:0000313" key="4">
    <source>
        <dbReference type="Proteomes" id="UP001595848"/>
    </source>
</evidence>
<sequence>MNSRKSALAAAAAVCMAVAMVAPASASSYPDKSVDMIVSFPAGGMTDTVSRVLASEMSKSLGQSVVVINRGGAGGTIGTASIARLPHDGYSIGAIADAALTTLPHIQKVPYTLDSFEYICRIYAVPVLMVVRPDSSFNSLADVVKYAKAHPDQLNFATVGPGTLPHLAALDLMKQAHISMTHIPYKGEGQAVIDLLGKHVDVYFGTSAVAAAHHLKQLAVASDTRLKEAPSTPTFTELGYKVTWSIMGGLIAPKGLDPNARTMLGKACADGVNSRHYLSTLKTLEAAPAYLTGAQFKKVMVEEYSKSHVLLKDAVRAK</sequence>
<feature type="chain" id="PRO_5045180562" evidence="2">
    <location>
        <begin position="27"/>
        <end position="318"/>
    </location>
</feature>
<evidence type="ECO:0000256" key="1">
    <source>
        <dbReference type="ARBA" id="ARBA00006987"/>
    </source>
</evidence>
<protein>
    <submittedName>
        <fullName evidence="3">Tripartite tricarboxylate transporter substrate binding protein</fullName>
    </submittedName>
</protein>
<dbReference type="RefSeq" id="WP_217963211.1">
    <property type="nucleotide sequence ID" value="NZ_JAHTBN010000002.1"/>
</dbReference>
<proteinExistence type="inferred from homology"/>